<dbReference type="Gene3D" id="3.40.50.150">
    <property type="entry name" value="Vaccinia Virus protein VP39"/>
    <property type="match status" value="1"/>
</dbReference>
<dbReference type="GO" id="GO:0032259">
    <property type="term" value="P:methylation"/>
    <property type="evidence" value="ECO:0007669"/>
    <property type="project" value="UniProtKB-KW"/>
</dbReference>
<dbReference type="SUPFAM" id="SSF53335">
    <property type="entry name" value="S-adenosyl-L-methionine-dependent methyltransferases"/>
    <property type="match status" value="1"/>
</dbReference>
<protein>
    <submittedName>
        <fullName evidence="2">Class I SAM-dependent methyltransferase</fullName>
    </submittedName>
</protein>
<proteinExistence type="predicted"/>
<keyword evidence="3" id="KW-1185">Reference proteome</keyword>
<evidence type="ECO:0000313" key="3">
    <source>
        <dbReference type="Proteomes" id="UP001055940"/>
    </source>
</evidence>
<accession>A0ABY5D3Y0</accession>
<dbReference type="RefSeq" id="WP_254418351.1">
    <property type="nucleotide sequence ID" value="NZ_BAAAJB010000055.1"/>
</dbReference>
<name>A0ABY5D3Y0_9ACTN</name>
<evidence type="ECO:0000313" key="2">
    <source>
        <dbReference type="EMBL" id="USY19069.1"/>
    </source>
</evidence>
<dbReference type="InterPro" id="IPR029063">
    <property type="entry name" value="SAM-dependent_MTases_sf"/>
</dbReference>
<feature type="domain" description="Methyltransferase type 12" evidence="1">
    <location>
        <begin position="2"/>
        <end position="91"/>
    </location>
</feature>
<keyword evidence="2" id="KW-0808">Transferase</keyword>
<keyword evidence="2" id="KW-0489">Methyltransferase</keyword>
<evidence type="ECO:0000259" key="1">
    <source>
        <dbReference type="Pfam" id="PF08242"/>
    </source>
</evidence>
<dbReference type="CDD" id="cd02440">
    <property type="entry name" value="AdoMet_MTases"/>
    <property type="match status" value="1"/>
</dbReference>
<reference evidence="2" key="1">
    <citation type="submission" date="2022-06" db="EMBL/GenBank/DDBJ databases">
        <authorList>
            <person name="Ping M."/>
        </authorList>
    </citation>
    <scope>NUCLEOTIDE SEQUENCE</scope>
    <source>
        <strain evidence="2">JCM11759T</strain>
    </source>
</reference>
<organism evidence="2 3">
    <name type="scientific">Nocardiopsis exhalans</name>
    <dbReference type="NCBI Taxonomy" id="163604"/>
    <lineage>
        <taxon>Bacteria</taxon>
        <taxon>Bacillati</taxon>
        <taxon>Actinomycetota</taxon>
        <taxon>Actinomycetes</taxon>
        <taxon>Streptosporangiales</taxon>
        <taxon>Nocardiopsidaceae</taxon>
        <taxon>Nocardiopsis</taxon>
    </lineage>
</organism>
<dbReference type="Proteomes" id="UP001055940">
    <property type="component" value="Chromosome"/>
</dbReference>
<dbReference type="InterPro" id="IPR013217">
    <property type="entry name" value="Methyltransf_12"/>
</dbReference>
<sequence length="203" mass="22147">MGTGRLALPIAAHGLTVHGVDASERMLQRLAERDTDQLVRAHHATFTTLDLDLRFDTVLAAYNALCCAPAQEEQLEVMRNIRRHVRDGGHVVIETYDPQIHLTGPDTATSVRPLGPGRVMFESTQVVPATQTVFMTSVLLTGGAPDVTVGFMRYVWPSEIDLMARAVGLEPVGRYAGWGRTEYTGNGQMCVSVYRAVGEPGRA</sequence>
<dbReference type="GO" id="GO:0008168">
    <property type="term" value="F:methyltransferase activity"/>
    <property type="evidence" value="ECO:0007669"/>
    <property type="project" value="UniProtKB-KW"/>
</dbReference>
<gene>
    <name evidence="2" type="ORF">NE857_27970</name>
</gene>
<dbReference type="Pfam" id="PF08242">
    <property type="entry name" value="Methyltransf_12"/>
    <property type="match status" value="1"/>
</dbReference>
<dbReference type="EMBL" id="CP099837">
    <property type="protein sequence ID" value="USY19069.1"/>
    <property type="molecule type" value="Genomic_DNA"/>
</dbReference>